<name>A0A4C1WY54_EUMVA</name>
<dbReference type="AlphaFoldDB" id="A0A4C1WY54"/>
<protein>
    <submittedName>
        <fullName evidence="1">Uncharacterized protein</fullName>
    </submittedName>
</protein>
<evidence type="ECO:0000313" key="1">
    <source>
        <dbReference type="EMBL" id="GBP55602.1"/>
    </source>
</evidence>
<gene>
    <name evidence="1" type="ORF">EVAR_35837_1</name>
</gene>
<dbReference type="Proteomes" id="UP000299102">
    <property type="component" value="Unassembled WGS sequence"/>
</dbReference>
<sequence length="217" mass="24551">MMSTIRQRKDRLRVTRRRVIMIASPIQMKTDLKRGEFGTEQVWQLNSTTSRTRMNFKITNELSLQLDVHFTHSITSSVQQLETDMLIQQLETDMLIQQLETDMLIQQLETDMLIQQLKTDIARQPSTDTARIRNAISTSDGMGVGREKKKPAKQRSQIINLIKGVDALCFFSARLGAPPSGKFGILCSPSLPPPPLRVRARPARGPRCLPGLLVVEK</sequence>
<evidence type="ECO:0000313" key="2">
    <source>
        <dbReference type="Proteomes" id="UP000299102"/>
    </source>
</evidence>
<proteinExistence type="predicted"/>
<reference evidence="1 2" key="1">
    <citation type="journal article" date="2019" name="Commun. Biol.">
        <title>The bagworm genome reveals a unique fibroin gene that provides high tensile strength.</title>
        <authorList>
            <person name="Kono N."/>
            <person name="Nakamura H."/>
            <person name="Ohtoshi R."/>
            <person name="Tomita M."/>
            <person name="Numata K."/>
            <person name="Arakawa K."/>
        </authorList>
    </citation>
    <scope>NUCLEOTIDE SEQUENCE [LARGE SCALE GENOMIC DNA]</scope>
</reference>
<organism evidence="1 2">
    <name type="scientific">Eumeta variegata</name>
    <name type="common">Bagworm moth</name>
    <name type="synonym">Eumeta japonica</name>
    <dbReference type="NCBI Taxonomy" id="151549"/>
    <lineage>
        <taxon>Eukaryota</taxon>
        <taxon>Metazoa</taxon>
        <taxon>Ecdysozoa</taxon>
        <taxon>Arthropoda</taxon>
        <taxon>Hexapoda</taxon>
        <taxon>Insecta</taxon>
        <taxon>Pterygota</taxon>
        <taxon>Neoptera</taxon>
        <taxon>Endopterygota</taxon>
        <taxon>Lepidoptera</taxon>
        <taxon>Glossata</taxon>
        <taxon>Ditrysia</taxon>
        <taxon>Tineoidea</taxon>
        <taxon>Psychidae</taxon>
        <taxon>Oiketicinae</taxon>
        <taxon>Eumeta</taxon>
    </lineage>
</organism>
<dbReference type="EMBL" id="BGZK01000673">
    <property type="protein sequence ID" value="GBP55602.1"/>
    <property type="molecule type" value="Genomic_DNA"/>
</dbReference>
<accession>A0A4C1WY54</accession>
<comment type="caution">
    <text evidence="1">The sequence shown here is derived from an EMBL/GenBank/DDBJ whole genome shotgun (WGS) entry which is preliminary data.</text>
</comment>
<keyword evidence="2" id="KW-1185">Reference proteome</keyword>